<feature type="region of interest" description="Disordered" evidence="1">
    <location>
        <begin position="85"/>
        <end position="199"/>
    </location>
</feature>
<reference evidence="2" key="1">
    <citation type="submission" date="2014-11" db="EMBL/GenBank/DDBJ databases">
        <authorList>
            <person name="Otto D Thomas"/>
            <person name="Naeem Raeece"/>
        </authorList>
    </citation>
    <scope>NUCLEOTIDE SEQUENCE</scope>
</reference>
<name>A0A0G4H9B4_9ALVE</name>
<evidence type="ECO:0000313" key="2">
    <source>
        <dbReference type="EMBL" id="CEM40547.1"/>
    </source>
</evidence>
<feature type="compositionally biased region" description="Basic and acidic residues" evidence="1">
    <location>
        <begin position="250"/>
        <end position="263"/>
    </location>
</feature>
<feature type="compositionally biased region" description="Low complexity" evidence="1">
    <location>
        <begin position="97"/>
        <end position="107"/>
    </location>
</feature>
<organism evidence="2">
    <name type="scientific">Chromera velia CCMP2878</name>
    <dbReference type="NCBI Taxonomy" id="1169474"/>
    <lineage>
        <taxon>Eukaryota</taxon>
        <taxon>Sar</taxon>
        <taxon>Alveolata</taxon>
        <taxon>Colpodellida</taxon>
        <taxon>Chromeraceae</taxon>
        <taxon>Chromera</taxon>
    </lineage>
</organism>
<gene>
    <name evidence="2" type="ORF">Cvel_5969</name>
</gene>
<accession>A0A0G4H9B4</accession>
<feature type="compositionally biased region" description="Acidic residues" evidence="1">
    <location>
        <begin position="148"/>
        <end position="167"/>
    </location>
</feature>
<feature type="compositionally biased region" description="Acidic residues" evidence="1">
    <location>
        <begin position="127"/>
        <end position="136"/>
    </location>
</feature>
<evidence type="ECO:0000256" key="1">
    <source>
        <dbReference type="SAM" id="MobiDB-lite"/>
    </source>
</evidence>
<proteinExistence type="predicted"/>
<sequence>MGLETVCPRWGSLVERRIEAWAFNKPGECDWGPIPLNLLDFLVHRQVVEPQNAVTALAARGQFEELKVLEGRYLRRAAILLQRQQQQEQEPQEEEQQQQQGNGEGEQNLSAGPALQVLGGEGGGGEAEAENEDETGSEAWFGSFGGMDLEDEEEGGEPEGGEEEEGADAGSEGGGGDDVAAESEGDETDSESDVPGWFAWDPDDELEVEGEAEIADLGEVGVWEDWQGVCQAAASAGHLEILKWGRLQPDEKEVDTSRGHGEEGGADAAPSSPPHEQQQQHLCRTVRLPWSQRDATIALRRGHFSVLQWMLEIVGE</sequence>
<dbReference type="AlphaFoldDB" id="A0A0G4H9B4"/>
<feature type="region of interest" description="Disordered" evidence="1">
    <location>
        <begin position="250"/>
        <end position="282"/>
    </location>
</feature>
<dbReference type="VEuPathDB" id="CryptoDB:Cvel_5969"/>
<feature type="compositionally biased region" description="Acidic residues" evidence="1">
    <location>
        <begin position="179"/>
        <end position="192"/>
    </location>
</feature>
<protein>
    <submittedName>
        <fullName evidence="2">Uncharacterized protein</fullName>
    </submittedName>
</protein>
<dbReference type="EMBL" id="CDMZ01002061">
    <property type="protein sequence ID" value="CEM40547.1"/>
    <property type="molecule type" value="Genomic_DNA"/>
</dbReference>